<dbReference type="Proteomes" id="UP000032067">
    <property type="component" value="Unassembled WGS sequence"/>
</dbReference>
<evidence type="ECO:0000313" key="2">
    <source>
        <dbReference type="Proteomes" id="UP000032067"/>
    </source>
</evidence>
<reference evidence="1 2" key="1">
    <citation type="submission" date="2014-12" db="EMBL/GenBank/DDBJ databases">
        <title>16Stimator: statistical estimation of ribosomal gene copy numbers from draft genome assemblies.</title>
        <authorList>
            <person name="Perisin M.A."/>
            <person name="Vetter M."/>
            <person name="Gilbert J.A."/>
            <person name="Bergelson J."/>
        </authorList>
    </citation>
    <scope>NUCLEOTIDE SEQUENCE [LARGE SCALE GENOMIC DNA]</scope>
    <source>
        <strain evidence="1 2">MEDvA23</strain>
    </source>
</reference>
<proteinExistence type="predicted"/>
<protein>
    <submittedName>
        <fullName evidence="1">Uncharacterized protein</fullName>
    </submittedName>
</protein>
<gene>
    <name evidence="1" type="ORF">RT97_13055</name>
</gene>
<evidence type="ECO:0000313" key="1">
    <source>
        <dbReference type="EMBL" id="KIQ31987.1"/>
    </source>
</evidence>
<dbReference type="RefSeq" id="WP_042579200.1">
    <property type="nucleotide sequence ID" value="NZ_JXQQ01000028.1"/>
</dbReference>
<dbReference type="OrthoDB" id="8853931at2"/>
<accession>A0A0D0L0X6</accession>
<organism evidence="1 2">
    <name type="scientific">Variovorax paradoxus</name>
    <dbReference type="NCBI Taxonomy" id="34073"/>
    <lineage>
        <taxon>Bacteria</taxon>
        <taxon>Pseudomonadati</taxon>
        <taxon>Pseudomonadota</taxon>
        <taxon>Betaproteobacteria</taxon>
        <taxon>Burkholderiales</taxon>
        <taxon>Comamonadaceae</taxon>
        <taxon>Variovorax</taxon>
    </lineage>
</organism>
<comment type="caution">
    <text evidence="1">The sequence shown here is derived from an EMBL/GenBank/DDBJ whole genome shotgun (WGS) entry which is preliminary data.</text>
</comment>
<dbReference type="AlphaFoldDB" id="A0A0D0L0X6"/>
<dbReference type="EMBL" id="JXQQ01000028">
    <property type="protein sequence ID" value="KIQ31987.1"/>
    <property type="molecule type" value="Genomic_DNA"/>
</dbReference>
<sequence length="99" mass="10905">MAHTPPFPEPFDTHSAASLALQACDNIDSLHDVRLAYACIEQLVVPQHAGDSEDVHPIRTELSALMRLVNEELQRRIETTEATMQSLRLAVDKVSAAPC</sequence>
<name>A0A0D0L0X6_VARPD</name>